<keyword evidence="2" id="KW-1185">Reference proteome</keyword>
<reference evidence="1 2" key="1">
    <citation type="submission" date="2021-06" db="EMBL/GenBank/DDBJ databases">
        <title>Caerostris extrusa draft genome.</title>
        <authorList>
            <person name="Kono N."/>
            <person name="Arakawa K."/>
        </authorList>
    </citation>
    <scope>NUCLEOTIDE SEQUENCE [LARGE SCALE GENOMIC DNA]</scope>
</reference>
<protein>
    <submittedName>
        <fullName evidence="1">Uncharacterized protein</fullName>
    </submittedName>
</protein>
<name>A0AAV4S1H8_CAEEX</name>
<sequence length="87" mass="9690">MQTDCRSGNLQIAIGKRTKDGGRDPVQHSFLRGPCIALFFFSVCFPQHLRGPAEDMMDCDSLKVGGQLKDSDLFLPDLDFDTEVRSP</sequence>
<comment type="caution">
    <text evidence="1">The sequence shown here is derived from an EMBL/GenBank/DDBJ whole genome shotgun (WGS) entry which is preliminary data.</text>
</comment>
<gene>
    <name evidence="1" type="ORF">CEXT_184231</name>
</gene>
<dbReference type="AlphaFoldDB" id="A0AAV4S1H8"/>
<evidence type="ECO:0000313" key="1">
    <source>
        <dbReference type="EMBL" id="GIY27194.1"/>
    </source>
</evidence>
<dbReference type="EMBL" id="BPLR01008786">
    <property type="protein sequence ID" value="GIY27194.1"/>
    <property type="molecule type" value="Genomic_DNA"/>
</dbReference>
<dbReference type="Proteomes" id="UP001054945">
    <property type="component" value="Unassembled WGS sequence"/>
</dbReference>
<evidence type="ECO:0000313" key="2">
    <source>
        <dbReference type="Proteomes" id="UP001054945"/>
    </source>
</evidence>
<proteinExistence type="predicted"/>
<organism evidence="1 2">
    <name type="scientific">Caerostris extrusa</name>
    <name type="common">Bark spider</name>
    <name type="synonym">Caerostris bankana</name>
    <dbReference type="NCBI Taxonomy" id="172846"/>
    <lineage>
        <taxon>Eukaryota</taxon>
        <taxon>Metazoa</taxon>
        <taxon>Ecdysozoa</taxon>
        <taxon>Arthropoda</taxon>
        <taxon>Chelicerata</taxon>
        <taxon>Arachnida</taxon>
        <taxon>Araneae</taxon>
        <taxon>Araneomorphae</taxon>
        <taxon>Entelegynae</taxon>
        <taxon>Araneoidea</taxon>
        <taxon>Araneidae</taxon>
        <taxon>Caerostris</taxon>
    </lineage>
</organism>
<accession>A0AAV4S1H8</accession>